<reference evidence="3" key="1">
    <citation type="journal article" date="2019" name="Int. J. Syst. Evol. Microbiol.">
        <title>The Global Catalogue of Microorganisms (GCM) 10K type strain sequencing project: providing services to taxonomists for standard genome sequencing and annotation.</title>
        <authorList>
            <consortium name="The Broad Institute Genomics Platform"/>
            <consortium name="The Broad Institute Genome Sequencing Center for Infectious Disease"/>
            <person name="Wu L."/>
            <person name="Ma J."/>
        </authorList>
    </citation>
    <scope>NUCLEOTIDE SEQUENCE [LARGE SCALE GENOMIC DNA]</scope>
    <source>
        <strain evidence="3">CGMCC 4.7405</strain>
    </source>
</reference>
<evidence type="ECO:0000256" key="1">
    <source>
        <dbReference type="SAM" id="Phobius"/>
    </source>
</evidence>
<evidence type="ECO:0000313" key="3">
    <source>
        <dbReference type="Proteomes" id="UP001595690"/>
    </source>
</evidence>
<gene>
    <name evidence="2" type="ORF">ACFOWZ_13820</name>
</gene>
<evidence type="ECO:0000313" key="2">
    <source>
        <dbReference type="EMBL" id="MFC3892555.1"/>
    </source>
</evidence>
<feature type="transmembrane region" description="Helical" evidence="1">
    <location>
        <begin position="12"/>
        <end position="29"/>
    </location>
</feature>
<comment type="caution">
    <text evidence="2">The sequence shown here is derived from an EMBL/GenBank/DDBJ whole genome shotgun (WGS) entry which is preliminary data.</text>
</comment>
<organism evidence="2 3">
    <name type="scientific">Lentzea rhizosphaerae</name>
    <dbReference type="NCBI Taxonomy" id="2041025"/>
    <lineage>
        <taxon>Bacteria</taxon>
        <taxon>Bacillati</taxon>
        <taxon>Actinomycetota</taxon>
        <taxon>Actinomycetes</taxon>
        <taxon>Pseudonocardiales</taxon>
        <taxon>Pseudonocardiaceae</taxon>
        <taxon>Lentzea</taxon>
    </lineage>
</organism>
<feature type="transmembrane region" description="Helical" evidence="1">
    <location>
        <begin position="108"/>
        <end position="126"/>
    </location>
</feature>
<protein>
    <submittedName>
        <fullName evidence="2">Pentapeptide repeat-containing protein</fullName>
    </submittedName>
</protein>
<dbReference type="RefSeq" id="WP_382372258.1">
    <property type="nucleotide sequence ID" value="NZ_JBHRZI010000011.1"/>
</dbReference>
<dbReference type="Gene3D" id="2.160.20.80">
    <property type="entry name" value="E3 ubiquitin-protein ligase SopA"/>
    <property type="match status" value="1"/>
</dbReference>
<keyword evidence="1" id="KW-0812">Transmembrane</keyword>
<name>A0ABV8BRC7_9PSEU</name>
<keyword evidence="3" id="KW-1185">Reference proteome</keyword>
<proteinExistence type="predicted"/>
<sequence>MRSWFERAFATYWPPVLTALVLFWAYRLGKRALAIWAGHDVDFPASKPSQEAAPGVKGSMAWAVVKWLTLAIVLACATGYGLFLVLGSPSLPDRNTFTTSELLDLMKIGLAVVGGLGAVVALAVAYRKQQVSEAAHLMAAGQELREHTKFFNERYVSAAEQLGHERFAVRLAGVYAMVGLADDWPEGRQTCVDVLCGYLRTPYPEGDPTDREVRQEIIKTLLDHVWDYESGERPVRMDFRKVEFEDLDLSRRKFSAEMDFEKAVFHGRLTNFSECLFTGVVNFYGAAFKSRETSFADSNFRDATVSFHRAQFSGGLVHFTDAVLLKSDLNFTEAKVADGTANGTTLRFNGSKINDTTLSIDRARFIDCTIDLEGLELIRTDLLTQGVTPPEAATAFRRLGGAMQKAPAPQHEGLRQDEPQ</sequence>
<feature type="transmembrane region" description="Helical" evidence="1">
    <location>
        <begin position="67"/>
        <end position="88"/>
    </location>
</feature>
<dbReference type="EMBL" id="JBHRZI010000011">
    <property type="protein sequence ID" value="MFC3892555.1"/>
    <property type="molecule type" value="Genomic_DNA"/>
</dbReference>
<keyword evidence="1" id="KW-0472">Membrane</keyword>
<accession>A0ABV8BRC7</accession>
<keyword evidence="1" id="KW-1133">Transmembrane helix</keyword>
<dbReference type="Proteomes" id="UP001595690">
    <property type="component" value="Unassembled WGS sequence"/>
</dbReference>